<dbReference type="eggNOG" id="COG2740">
    <property type="taxonomic scope" value="Bacteria"/>
</dbReference>
<dbReference type="PANTHER" id="PTHR34215">
    <property type="entry name" value="BLL0784 PROTEIN"/>
    <property type="match status" value="1"/>
</dbReference>
<keyword evidence="3" id="KW-1185">Reference proteome</keyword>
<reference evidence="2" key="1">
    <citation type="submission" date="2009-10" db="EMBL/GenBank/DDBJ databases">
        <title>Complete sequence of Bacillus selenitireducens MLS10.</title>
        <authorList>
            <consortium name="US DOE Joint Genome Institute"/>
            <person name="Lucas S."/>
            <person name="Copeland A."/>
            <person name="Lapidus A."/>
            <person name="Glavina del Rio T."/>
            <person name="Dalin E."/>
            <person name="Tice H."/>
            <person name="Bruce D."/>
            <person name="Goodwin L."/>
            <person name="Pitluck S."/>
            <person name="Sims D."/>
            <person name="Brettin T."/>
            <person name="Detter J.C."/>
            <person name="Han C."/>
            <person name="Larimer F."/>
            <person name="Land M."/>
            <person name="Hauser L."/>
            <person name="Kyrpides N."/>
            <person name="Ovchinnikova G."/>
            <person name="Stolz J."/>
        </authorList>
    </citation>
    <scope>NUCLEOTIDE SEQUENCE [LARGE SCALE GENOMIC DNA]</scope>
    <source>
        <strain evidence="2">MLS10</strain>
    </source>
</reference>
<dbReference type="InterPro" id="IPR037465">
    <property type="entry name" value="YlxR"/>
</dbReference>
<dbReference type="HOGENOM" id="CLU_147970_2_1_9"/>
<dbReference type="SUPFAM" id="SSF64376">
    <property type="entry name" value="YlxR-like"/>
    <property type="match status" value="1"/>
</dbReference>
<evidence type="ECO:0000313" key="3">
    <source>
        <dbReference type="Proteomes" id="UP000000271"/>
    </source>
</evidence>
<dbReference type="Pfam" id="PF04296">
    <property type="entry name" value="YlxR"/>
    <property type="match status" value="1"/>
</dbReference>
<dbReference type="Proteomes" id="UP000000271">
    <property type="component" value="Chromosome"/>
</dbReference>
<organism evidence="2 3">
    <name type="scientific">Bacillus selenitireducens (strain ATCC 700615 / DSM 15326 / MLS10)</name>
    <dbReference type="NCBI Taxonomy" id="439292"/>
    <lineage>
        <taxon>Bacteria</taxon>
        <taxon>Bacillati</taxon>
        <taxon>Bacillota</taxon>
        <taxon>Bacilli</taxon>
        <taxon>Bacillales</taxon>
        <taxon>Bacillaceae</taxon>
        <taxon>Salisediminibacterium</taxon>
    </lineage>
</organism>
<feature type="domain" description="YlxR" evidence="1">
    <location>
        <begin position="10"/>
        <end position="83"/>
    </location>
</feature>
<dbReference type="PANTHER" id="PTHR34215:SF1">
    <property type="entry name" value="YLXR DOMAIN-CONTAINING PROTEIN"/>
    <property type="match status" value="1"/>
</dbReference>
<dbReference type="KEGG" id="bse:Bsel_1786"/>
<protein>
    <recommendedName>
        <fullName evidence="1">YlxR domain-containing protein</fullName>
    </recommendedName>
</protein>
<dbReference type="RefSeq" id="WP_013172717.1">
    <property type="nucleotide sequence ID" value="NC_014219.1"/>
</dbReference>
<dbReference type="STRING" id="439292.Bsel_1786"/>
<dbReference type="NCBIfam" id="NF047356">
    <property type="entry name" value="RNA_bind_RnpM"/>
    <property type="match status" value="1"/>
</dbReference>
<dbReference type="AlphaFoldDB" id="D6XU07"/>
<dbReference type="InterPro" id="IPR035931">
    <property type="entry name" value="YlxR-like_sf"/>
</dbReference>
<evidence type="ECO:0000259" key="1">
    <source>
        <dbReference type="Pfam" id="PF04296"/>
    </source>
</evidence>
<name>D6XU07_BACIE</name>
<dbReference type="EMBL" id="CP001791">
    <property type="protein sequence ID" value="ADH99293.1"/>
    <property type="molecule type" value="Genomic_DNA"/>
</dbReference>
<dbReference type="InterPro" id="IPR007393">
    <property type="entry name" value="YlxR_dom"/>
</dbReference>
<gene>
    <name evidence="2" type="ordered locus">Bsel_1786</name>
</gene>
<dbReference type="OrthoDB" id="9813251at2"/>
<dbReference type="CDD" id="cd00279">
    <property type="entry name" value="YlxR"/>
    <property type="match status" value="1"/>
</dbReference>
<sequence length="92" mass="10529">MASKKKTPLRKCVVTQEMKPKKELIRVVRSPEGEVFVDPSSKKSGRGAYIANDRDVIEKAKKANLLARHLKAKVDEDVYDQLIREHERSKLV</sequence>
<evidence type="ECO:0000313" key="2">
    <source>
        <dbReference type="EMBL" id="ADH99293.1"/>
    </source>
</evidence>
<proteinExistence type="predicted"/>
<accession>D6XU07</accession>
<dbReference type="Gene3D" id="3.30.1230.10">
    <property type="entry name" value="YlxR-like"/>
    <property type="match status" value="1"/>
</dbReference>